<dbReference type="InterPro" id="IPR050557">
    <property type="entry name" value="RTX_toxin/Mannuronan_C5-epim"/>
</dbReference>
<evidence type="ECO:0000256" key="1">
    <source>
        <dbReference type="ARBA" id="ARBA00004613"/>
    </source>
</evidence>
<evidence type="ECO:0000256" key="2">
    <source>
        <dbReference type="ARBA" id="ARBA00022525"/>
    </source>
</evidence>
<sequence>MAIIITSASFERRENGSTDYQQDNSDVVALAGGGYQIVWQENSSSILYLSQIQGRTYDAGDNSVGSFNIGSYFISPPTPTAPSVAALSDGGFVVAWNGTTSLSTEVINVMRFNADGSSNPQYTAVQESDPSDASSRILRPSVSGVTTGGYNLVWGDTFNDITDASGSAVYRQRYNASDGVLYPTLLVNTTTAGNQVEPVVIGLYGGGSVIVWQGDANAFSDIYAQRFTSNFGVPTGGEVVVNTVNDGYQTAPAATALPDGGYVIVWQSASQSDVGWDIHGQRYNANGVRVGTEFRANATTTGNQHSVDVAELTDGGFVVVWVSDGQDGDGQGVYAQRYSASGAKVGSELLVAETTAGNQFNPAVAGLSGGRFIVTWTMPDAADTDDLPDTGIFSRIFEPSDVTNGTLSSAIEIAQGDGANDIFKAAPGTLNRGDQIHGGGGTDRIQLTKGGTYDLAAVSAITNVERLVGSAGNDTVLVSNAVLAGITSVDLGAGTDIFVVRDSFTLKAGMNVAAIRTSNTAANVAINITGNEFGQTITGNAMANTLRGEGGNDVLNGGGGADLIRAGDGNDTAYGGEGDDTLEGWAGDDKLYGGSGNDVFYGNTGNDLIQGEDGNDVIYAQENDDKVYGGSGSDTIYAGTGNDIVDGGTGGDVMRGEAGNDIFYVDNAGDNVVEINGEGNDKVISSVSYTLAGRYVETLDLVGTGNINATGNKLNNVLDGNNGSNILNGMAGKDTLTGKGGADRFVFDQALGASNVDTITDFYAPDDSIRIDNAVFLGLSAGNLSSAAFRANTTGNAADASDRIIYETDTGELYFDRDGSGSTYQPVLFAILSNQETISYKDFLII</sequence>
<dbReference type="InterPro" id="IPR001343">
    <property type="entry name" value="Hemolysn_Ca-bd"/>
</dbReference>
<dbReference type="InterPro" id="IPR018511">
    <property type="entry name" value="Hemolysin-typ_Ca-bd_CS"/>
</dbReference>
<proteinExistence type="predicted"/>
<evidence type="ECO:0008006" key="5">
    <source>
        <dbReference type="Google" id="ProtNLM"/>
    </source>
</evidence>
<dbReference type="Proteomes" id="UP000643405">
    <property type="component" value="Unassembled WGS sequence"/>
</dbReference>
<name>A0A8J6PLQ9_9HYPH</name>
<dbReference type="AlphaFoldDB" id="A0A8J6PLQ9"/>
<dbReference type="EMBL" id="JACVVX010000007">
    <property type="protein sequence ID" value="MBD0416869.1"/>
    <property type="molecule type" value="Genomic_DNA"/>
</dbReference>
<gene>
    <name evidence="3" type="ORF">ICI42_19645</name>
</gene>
<dbReference type="Gene3D" id="2.150.10.10">
    <property type="entry name" value="Serralysin-like metalloprotease, C-terminal"/>
    <property type="match status" value="4"/>
</dbReference>
<dbReference type="PANTHER" id="PTHR38340:SF1">
    <property type="entry name" value="S-LAYER PROTEIN"/>
    <property type="match status" value="1"/>
</dbReference>
<dbReference type="InterPro" id="IPR011049">
    <property type="entry name" value="Serralysin-like_metalloprot_C"/>
</dbReference>
<comment type="subcellular location">
    <subcellularLocation>
        <location evidence="1">Secreted</location>
    </subcellularLocation>
</comment>
<dbReference type="PRINTS" id="PR00313">
    <property type="entry name" value="CABNDNGRPT"/>
</dbReference>
<organism evidence="3 4">
    <name type="scientific">Oryzicola mucosus</name>
    <dbReference type="NCBI Taxonomy" id="2767425"/>
    <lineage>
        <taxon>Bacteria</taxon>
        <taxon>Pseudomonadati</taxon>
        <taxon>Pseudomonadota</taxon>
        <taxon>Alphaproteobacteria</taxon>
        <taxon>Hyphomicrobiales</taxon>
        <taxon>Phyllobacteriaceae</taxon>
        <taxon>Oryzicola</taxon>
    </lineage>
</organism>
<dbReference type="PROSITE" id="PS00330">
    <property type="entry name" value="HEMOLYSIN_CALCIUM"/>
    <property type="match status" value="1"/>
</dbReference>
<dbReference type="GO" id="GO:0005509">
    <property type="term" value="F:calcium ion binding"/>
    <property type="evidence" value="ECO:0007669"/>
    <property type="project" value="InterPro"/>
</dbReference>
<dbReference type="GO" id="GO:0005576">
    <property type="term" value="C:extracellular region"/>
    <property type="evidence" value="ECO:0007669"/>
    <property type="project" value="UniProtKB-SubCell"/>
</dbReference>
<keyword evidence="2" id="KW-0964">Secreted</keyword>
<dbReference type="PANTHER" id="PTHR38340">
    <property type="entry name" value="S-LAYER PROTEIN"/>
    <property type="match status" value="1"/>
</dbReference>
<accession>A0A8J6PLQ9</accession>
<protein>
    <recommendedName>
        <fullName evidence="5">Calcium-binding protein</fullName>
    </recommendedName>
</protein>
<evidence type="ECO:0000313" key="4">
    <source>
        <dbReference type="Proteomes" id="UP000643405"/>
    </source>
</evidence>
<evidence type="ECO:0000313" key="3">
    <source>
        <dbReference type="EMBL" id="MBD0416869.1"/>
    </source>
</evidence>
<keyword evidence="4" id="KW-1185">Reference proteome</keyword>
<dbReference type="SUPFAM" id="SSF51120">
    <property type="entry name" value="beta-Roll"/>
    <property type="match status" value="3"/>
</dbReference>
<dbReference type="RefSeq" id="WP_188166303.1">
    <property type="nucleotide sequence ID" value="NZ_JACVVX010000007.1"/>
</dbReference>
<reference evidence="3" key="1">
    <citation type="submission" date="2020-09" db="EMBL/GenBank/DDBJ databases">
        <title>Genome seq and assembly of Tianweitania sp.</title>
        <authorList>
            <person name="Chhetri G."/>
        </authorList>
    </citation>
    <scope>NUCLEOTIDE SEQUENCE</scope>
    <source>
        <strain evidence="3">Rool2</strain>
    </source>
</reference>
<dbReference type="Pfam" id="PF00353">
    <property type="entry name" value="HemolysinCabind"/>
    <property type="match status" value="5"/>
</dbReference>
<comment type="caution">
    <text evidence="3">The sequence shown here is derived from an EMBL/GenBank/DDBJ whole genome shotgun (WGS) entry which is preliminary data.</text>
</comment>